<dbReference type="InterPro" id="IPR024567">
    <property type="entry name" value="RNase_HII/HIII_dom"/>
</dbReference>
<dbReference type="SUPFAM" id="SSF53098">
    <property type="entry name" value="Ribonuclease H-like"/>
    <property type="match status" value="1"/>
</dbReference>
<evidence type="ECO:0000256" key="9">
    <source>
        <dbReference type="ARBA" id="ARBA00022722"/>
    </source>
</evidence>
<dbReference type="NCBIfam" id="NF000596">
    <property type="entry name" value="PRK00015.1-4"/>
    <property type="match status" value="1"/>
</dbReference>
<dbReference type="GO" id="GO:0043137">
    <property type="term" value="P:DNA replication, removal of RNA primer"/>
    <property type="evidence" value="ECO:0007669"/>
    <property type="project" value="TreeGrafter"/>
</dbReference>
<dbReference type="PANTHER" id="PTHR10954">
    <property type="entry name" value="RIBONUCLEASE H2 SUBUNIT A"/>
    <property type="match status" value="1"/>
</dbReference>
<keyword evidence="11 14" id="KW-0255">Endonuclease</keyword>
<dbReference type="KEGG" id="gai:IMCC3135_23830"/>
<evidence type="ECO:0000256" key="5">
    <source>
        <dbReference type="ARBA" id="ARBA00007383"/>
    </source>
</evidence>
<dbReference type="OrthoDB" id="9803420at2"/>
<dbReference type="HAMAP" id="MF_00052_B">
    <property type="entry name" value="RNase_HII_B"/>
    <property type="match status" value="1"/>
</dbReference>
<evidence type="ECO:0000256" key="4">
    <source>
        <dbReference type="ARBA" id="ARBA00004496"/>
    </source>
</evidence>
<dbReference type="EC" id="3.1.26.4" evidence="6 14"/>
<keyword evidence="8 14" id="KW-0963">Cytoplasm</keyword>
<dbReference type="NCBIfam" id="NF000594">
    <property type="entry name" value="PRK00015.1-1"/>
    <property type="match status" value="1"/>
</dbReference>
<dbReference type="GO" id="GO:0032299">
    <property type="term" value="C:ribonuclease H2 complex"/>
    <property type="evidence" value="ECO:0007669"/>
    <property type="project" value="TreeGrafter"/>
</dbReference>
<evidence type="ECO:0000313" key="18">
    <source>
        <dbReference type="EMBL" id="ASJ74835.1"/>
    </source>
</evidence>
<dbReference type="InterPro" id="IPR022898">
    <property type="entry name" value="RNase_HII"/>
</dbReference>
<dbReference type="InterPro" id="IPR036397">
    <property type="entry name" value="RNaseH_sf"/>
</dbReference>
<protein>
    <recommendedName>
        <fullName evidence="7 14">Ribonuclease HII</fullName>
        <shortName evidence="14">RNase HII</shortName>
        <ecNumber evidence="6 14">3.1.26.4</ecNumber>
    </recommendedName>
</protein>
<gene>
    <name evidence="14 18" type="primary">rnhB</name>
    <name evidence="18" type="ORF">IMCC3135_23830</name>
</gene>
<dbReference type="GO" id="GO:0005737">
    <property type="term" value="C:cytoplasm"/>
    <property type="evidence" value="ECO:0007669"/>
    <property type="project" value="UniProtKB-SubCell"/>
</dbReference>
<dbReference type="Proteomes" id="UP000250079">
    <property type="component" value="Chromosome"/>
</dbReference>
<reference evidence="18 19" key="1">
    <citation type="submission" date="2016-12" db="EMBL/GenBank/DDBJ databases">
        <authorList>
            <person name="Song W.-J."/>
            <person name="Kurnit D.M."/>
        </authorList>
    </citation>
    <scope>NUCLEOTIDE SEQUENCE [LARGE SCALE GENOMIC DNA]</scope>
    <source>
        <strain evidence="18 19">IMCC3135</strain>
    </source>
</reference>
<feature type="binding site" evidence="14 15">
    <location>
        <position position="12"/>
    </location>
    <ligand>
        <name>a divalent metal cation</name>
        <dbReference type="ChEBI" id="CHEBI:60240"/>
    </ligand>
</feature>
<feature type="binding site" evidence="14 15">
    <location>
        <position position="104"/>
    </location>
    <ligand>
        <name>a divalent metal cation</name>
        <dbReference type="ChEBI" id="CHEBI:60240"/>
    </ligand>
</feature>
<dbReference type="GO" id="GO:0030145">
    <property type="term" value="F:manganese ion binding"/>
    <property type="evidence" value="ECO:0007669"/>
    <property type="project" value="UniProtKB-UniRule"/>
</dbReference>
<comment type="function">
    <text evidence="3 14 16">Endonuclease that specifically degrades the RNA of RNA-DNA hybrids.</text>
</comment>
<evidence type="ECO:0000256" key="2">
    <source>
        <dbReference type="ARBA" id="ARBA00001946"/>
    </source>
</evidence>
<organism evidence="18 19">
    <name type="scientific">Granulosicoccus antarcticus IMCC3135</name>
    <dbReference type="NCBI Taxonomy" id="1192854"/>
    <lineage>
        <taxon>Bacteria</taxon>
        <taxon>Pseudomonadati</taxon>
        <taxon>Pseudomonadota</taxon>
        <taxon>Gammaproteobacteria</taxon>
        <taxon>Chromatiales</taxon>
        <taxon>Granulosicoccaceae</taxon>
        <taxon>Granulosicoccus</taxon>
    </lineage>
</organism>
<dbReference type="GO" id="GO:0004523">
    <property type="term" value="F:RNA-DNA hybrid ribonuclease activity"/>
    <property type="evidence" value="ECO:0007669"/>
    <property type="project" value="UniProtKB-UniRule"/>
</dbReference>
<dbReference type="PANTHER" id="PTHR10954:SF18">
    <property type="entry name" value="RIBONUCLEASE HII"/>
    <property type="match status" value="1"/>
</dbReference>
<evidence type="ECO:0000256" key="7">
    <source>
        <dbReference type="ARBA" id="ARBA00019179"/>
    </source>
</evidence>
<evidence type="ECO:0000256" key="8">
    <source>
        <dbReference type="ARBA" id="ARBA00022490"/>
    </source>
</evidence>
<feature type="domain" description="RNase H type-2" evidence="17">
    <location>
        <begin position="6"/>
        <end position="195"/>
    </location>
</feature>
<evidence type="ECO:0000256" key="1">
    <source>
        <dbReference type="ARBA" id="ARBA00000077"/>
    </source>
</evidence>
<keyword evidence="12 14" id="KW-0378">Hydrolase</keyword>
<keyword evidence="19" id="KW-1185">Reference proteome</keyword>
<dbReference type="CDD" id="cd07182">
    <property type="entry name" value="RNase_HII_bacteria_HII_like"/>
    <property type="match status" value="1"/>
</dbReference>
<dbReference type="InterPro" id="IPR012337">
    <property type="entry name" value="RNaseH-like_sf"/>
</dbReference>
<feature type="binding site" evidence="14 15">
    <location>
        <position position="13"/>
    </location>
    <ligand>
        <name>a divalent metal cation</name>
        <dbReference type="ChEBI" id="CHEBI:60240"/>
    </ligand>
</feature>
<evidence type="ECO:0000256" key="6">
    <source>
        <dbReference type="ARBA" id="ARBA00012180"/>
    </source>
</evidence>
<name>A0A2Z2NWG5_9GAMM</name>
<dbReference type="GO" id="GO:0006298">
    <property type="term" value="P:mismatch repair"/>
    <property type="evidence" value="ECO:0007669"/>
    <property type="project" value="TreeGrafter"/>
</dbReference>
<dbReference type="Pfam" id="PF01351">
    <property type="entry name" value="RNase_HII"/>
    <property type="match status" value="1"/>
</dbReference>
<dbReference type="RefSeq" id="WP_088919818.1">
    <property type="nucleotide sequence ID" value="NZ_CP018632.1"/>
</dbReference>
<keyword evidence="9 14" id="KW-0540">Nuclease</keyword>
<evidence type="ECO:0000259" key="17">
    <source>
        <dbReference type="PROSITE" id="PS51975"/>
    </source>
</evidence>
<comment type="cofactor">
    <cofactor evidence="14 15">
        <name>Mn(2+)</name>
        <dbReference type="ChEBI" id="CHEBI:29035"/>
    </cofactor>
    <cofactor evidence="14 15">
        <name>Mg(2+)</name>
        <dbReference type="ChEBI" id="CHEBI:18420"/>
    </cofactor>
    <text evidence="14 15">Manganese or magnesium. Binds 1 divalent metal ion per monomer in the absence of substrate. May bind a second metal ion after substrate binding.</text>
</comment>
<comment type="catalytic activity">
    <reaction evidence="1 14 15 16">
        <text>Endonucleolytic cleavage to 5'-phosphomonoester.</text>
        <dbReference type="EC" id="3.1.26.4"/>
    </reaction>
</comment>
<dbReference type="NCBIfam" id="NF000595">
    <property type="entry name" value="PRK00015.1-3"/>
    <property type="match status" value="1"/>
</dbReference>
<evidence type="ECO:0000256" key="10">
    <source>
        <dbReference type="ARBA" id="ARBA00022723"/>
    </source>
</evidence>
<dbReference type="InterPro" id="IPR001352">
    <property type="entry name" value="RNase_HII/HIII"/>
</dbReference>
<sequence length="203" mass="22102">MQIQPFLIAGVDEVGRGPLAGPVVAAAVILDPHKPIEGLLDSKLLNEATRERLDVIIRRDALAFCIAEASVEEIDTINILHASMLAMSRAVEGLGVRPNLALIDGNRCPTVDCPSQAIVKGDQRVQSISAASIIAKVMRDHMMMELHEQYPNYGFAGHKGYPTAQHRQALIEHGVTPLHRRSFKPVREALQRAASQTQVVPAP</sequence>
<comment type="similarity">
    <text evidence="5 14 16">Belongs to the RNase HII family.</text>
</comment>
<evidence type="ECO:0000256" key="16">
    <source>
        <dbReference type="RuleBase" id="RU003515"/>
    </source>
</evidence>
<comment type="subcellular location">
    <subcellularLocation>
        <location evidence="4 14">Cytoplasm</location>
    </subcellularLocation>
</comment>
<evidence type="ECO:0000313" key="19">
    <source>
        <dbReference type="Proteomes" id="UP000250079"/>
    </source>
</evidence>
<dbReference type="Gene3D" id="3.30.420.10">
    <property type="entry name" value="Ribonuclease H-like superfamily/Ribonuclease H"/>
    <property type="match status" value="1"/>
</dbReference>
<evidence type="ECO:0000256" key="14">
    <source>
        <dbReference type="HAMAP-Rule" id="MF_00052"/>
    </source>
</evidence>
<dbReference type="PROSITE" id="PS51975">
    <property type="entry name" value="RNASE_H_2"/>
    <property type="match status" value="1"/>
</dbReference>
<evidence type="ECO:0000256" key="12">
    <source>
        <dbReference type="ARBA" id="ARBA00022801"/>
    </source>
</evidence>
<dbReference type="EMBL" id="CP018632">
    <property type="protein sequence ID" value="ASJ74835.1"/>
    <property type="molecule type" value="Genomic_DNA"/>
</dbReference>
<evidence type="ECO:0000256" key="11">
    <source>
        <dbReference type="ARBA" id="ARBA00022759"/>
    </source>
</evidence>
<dbReference type="AlphaFoldDB" id="A0A2Z2NWG5"/>
<keyword evidence="13 14" id="KW-0464">Manganese</keyword>
<accession>A0A2Z2NWG5</accession>
<dbReference type="GO" id="GO:0003723">
    <property type="term" value="F:RNA binding"/>
    <property type="evidence" value="ECO:0007669"/>
    <property type="project" value="UniProtKB-UniRule"/>
</dbReference>
<evidence type="ECO:0000256" key="13">
    <source>
        <dbReference type="ARBA" id="ARBA00023211"/>
    </source>
</evidence>
<evidence type="ECO:0000256" key="3">
    <source>
        <dbReference type="ARBA" id="ARBA00004065"/>
    </source>
</evidence>
<evidence type="ECO:0000256" key="15">
    <source>
        <dbReference type="PROSITE-ProRule" id="PRU01319"/>
    </source>
</evidence>
<dbReference type="FunFam" id="3.30.420.10:FF:000006">
    <property type="entry name" value="Ribonuclease HII"/>
    <property type="match status" value="1"/>
</dbReference>
<keyword evidence="10 14" id="KW-0479">Metal-binding</keyword>
<comment type="cofactor">
    <cofactor evidence="2">
        <name>Mg(2+)</name>
        <dbReference type="ChEBI" id="CHEBI:18420"/>
    </cofactor>
</comment>
<proteinExistence type="inferred from homology"/>